<comment type="similarity">
    <text evidence="1">Belongs to the chaperonin (HSP60) family.</text>
</comment>
<evidence type="ECO:0000256" key="2">
    <source>
        <dbReference type="ARBA" id="ARBA00022741"/>
    </source>
</evidence>
<organism evidence="5 6">
    <name type="scientific">Paenibacillus chondroitinus</name>
    <dbReference type="NCBI Taxonomy" id="59842"/>
    <lineage>
        <taxon>Bacteria</taxon>
        <taxon>Bacillati</taxon>
        <taxon>Bacillota</taxon>
        <taxon>Bacilli</taxon>
        <taxon>Bacillales</taxon>
        <taxon>Paenibacillaceae</taxon>
        <taxon>Paenibacillus</taxon>
    </lineage>
</organism>
<dbReference type="RefSeq" id="WP_325074668.1">
    <property type="nucleotide sequence ID" value="NZ_JAROBY010000079.1"/>
</dbReference>
<reference evidence="5 6" key="1">
    <citation type="submission" date="2023-03" db="EMBL/GenBank/DDBJ databases">
        <title>Bacillus Genome Sequencing.</title>
        <authorList>
            <person name="Dunlap C."/>
        </authorList>
    </citation>
    <scope>NUCLEOTIDE SEQUENCE [LARGE SCALE GENOMIC DNA]</scope>
    <source>
        <strain evidence="5 6">NRS-1351</strain>
    </source>
</reference>
<evidence type="ECO:0000313" key="6">
    <source>
        <dbReference type="Proteomes" id="UP001355653"/>
    </source>
</evidence>
<keyword evidence="2" id="KW-0547">Nucleotide-binding</keyword>
<keyword evidence="3" id="KW-0067">ATP-binding</keyword>
<evidence type="ECO:0000256" key="3">
    <source>
        <dbReference type="ARBA" id="ARBA00022840"/>
    </source>
</evidence>
<dbReference type="EMBL" id="JAROBY010000079">
    <property type="protein sequence ID" value="MEB4798630.1"/>
    <property type="molecule type" value="Genomic_DNA"/>
</dbReference>
<comment type="caution">
    <text evidence="5">The sequence shown here is derived from an EMBL/GenBank/DDBJ whole genome shotgun (WGS) entry which is preliminary data.</text>
</comment>
<dbReference type="Proteomes" id="UP001355653">
    <property type="component" value="Unassembled WGS sequence"/>
</dbReference>
<name>A0ABU6DLH5_9BACL</name>
<dbReference type="Pfam" id="PF00118">
    <property type="entry name" value="Cpn60_TCP1"/>
    <property type="match status" value="1"/>
</dbReference>
<dbReference type="PANTHER" id="PTHR11353">
    <property type="entry name" value="CHAPERONIN"/>
    <property type="match status" value="1"/>
</dbReference>
<keyword evidence="6" id="KW-1185">Reference proteome</keyword>
<evidence type="ECO:0000313" key="5">
    <source>
        <dbReference type="EMBL" id="MEB4798630.1"/>
    </source>
</evidence>
<accession>A0ABU6DLH5</accession>
<dbReference type="InterPro" id="IPR002423">
    <property type="entry name" value="Cpn60/GroEL/TCP-1"/>
</dbReference>
<evidence type="ECO:0000256" key="4">
    <source>
        <dbReference type="ARBA" id="ARBA00023186"/>
    </source>
</evidence>
<proteinExistence type="inferred from homology"/>
<dbReference type="InterPro" id="IPR027413">
    <property type="entry name" value="GROEL-like_equatorial_sf"/>
</dbReference>
<dbReference type="Gene3D" id="1.10.560.10">
    <property type="entry name" value="GroEL-like equatorial domain"/>
    <property type="match status" value="1"/>
</dbReference>
<gene>
    <name evidence="5" type="ORF">P5G65_32520</name>
</gene>
<evidence type="ECO:0000256" key="1">
    <source>
        <dbReference type="ARBA" id="ARBA00006607"/>
    </source>
</evidence>
<protein>
    <submittedName>
        <fullName evidence="5">TCP-1/cpn60 chaperonin family protein</fullName>
    </submittedName>
</protein>
<feature type="non-terminal residue" evidence="5">
    <location>
        <position position="1"/>
    </location>
</feature>
<dbReference type="SUPFAM" id="SSF48592">
    <property type="entry name" value="GroEL equatorial domain-like"/>
    <property type="match status" value="1"/>
</dbReference>
<keyword evidence="4" id="KW-0143">Chaperone</keyword>
<sequence length="159" mass="16540">TVIVGAATREAAHERSRIAKDAASAVQAAVRGGYLPGGGAAEMAVAHDLERVRETMKGMEGFGVAAVAGALRKPLAQIVVNAGYNPLEKVEELKAAQIALETDSLGIDCDTGQVTDFVEAGIVDPADVKIHALQAAGEVAAAVLRIHTVIKMKQPFEEE</sequence>
<dbReference type="InterPro" id="IPR017998">
    <property type="entry name" value="Chaperone_TCP-1"/>
</dbReference>